<dbReference type="InterPro" id="IPR028098">
    <property type="entry name" value="Glyco_trans_4-like_N"/>
</dbReference>
<evidence type="ECO:0000313" key="3">
    <source>
        <dbReference type="Proteomes" id="UP001501725"/>
    </source>
</evidence>
<dbReference type="RefSeq" id="WP_345256295.1">
    <property type="nucleotide sequence ID" value="NZ_BAABGY010000007.1"/>
</dbReference>
<keyword evidence="3" id="KW-1185">Reference proteome</keyword>
<dbReference type="EMBL" id="BAABGY010000007">
    <property type="protein sequence ID" value="GAA4333739.1"/>
    <property type="molecule type" value="Genomic_DNA"/>
</dbReference>
<comment type="caution">
    <text evidence="2">The sequence shown here is derived from an EMBL/GenBank/DDBJ whole genome shotgun (WGS) entry which is preliminary data.</text>
</comment>
<dbReference type="CDD" id="cd03801">
    <property type="entry name" value="GT4_PimA-like"/>
    <property type="match status" value="1"/>
</dbReference>
<dbReference type="SUPFAM" id="SSF53756">
    <property type="entry name" value="UDP-Glycosyltransferase/glycogen phosphorylase"/>
    <property type="match status" value="1"/>
</dbReference>
<sequence length="368" mass="40701">MKVLSLVWFQVLPARFGGQKGIALFNEYLGRRVPLTCLCSTNNEVPRGASYAVRPELPATQKQFLQPAIWRAIEAAAREEGATHLLLEFPYHALAAFRLRRRTGIRVILHEHNIEYLRFRALRKPWWPLLRRYEGWACRNADLVLFKTEGDRDHAISVFGTDPARTLIVPYGIEPQPPSGNPEDLRAALGIGADTALLLFAGTLDYAPNAKAVEAIYAQLVPALEARGLDYRIVVCGRNRSGDFHYLNALEHPRVIRAGEVPDIAPYFAAADVFINPVLSGGGVQTKVLDALAQHNTVVSFAFGAQGIDGSVAGGKLHCVPDGDWSAFAAAVEENLGRWGHTPDAFFERYGWEGITARVQERLNLLAR</sequence>
<protein>
    <recommendedName>
        <fullName evidence="1">Glycosyltransferase subfamily 4-like N-terminal domain-containing protein</fullName>
    </recommendedName>
</protein>
<dbReference type="Pfam" id="PF13439">
    <property type="entry name" value="Glyco_transf_4"/>
    <property type="match status" value="1"/>
</dbReference>
<dbReference type="Proteomes" id="UP001501725">
    <property type="component" value="Unassembled WGS sequence"/>
</dbReference>
<evidence type="ECO:0000313" key="2">
    <source>
        <dbReference type="EMBL" id="GAA4333739.1"/>
    </source>
</evidence>
<evidence type="ECO:0000259" key="1">
    <source>
        <dbReference type="Pfam" id="PF13439"/>
    </source>
</evidence>
<organism evidence="2 3">
    <name type="scientific">Flaviaesturariibacter amylovorans</name>
    <dbReference type="NCBI Taxonomy" id="1084520"/>
    <lineage>
        <taxon>Bacteria</taxon>
        <taxon>Pseudomonadati</taxon>
        <taxon>Bacteroidota</taxon>
        <taxon>Chitinophagia</taxon>
        <taxon>Chitinophagales</taxon>
        <taxon>Chitinophagaceae</taxon>
        <taxon>Flaviaestuariibacter</taxon>
    </lineage>
</organism>
<name>A0ABP8H369_9BACT</name>
<gene>
    <name evidence="2" type="ORF">GCM10023184_27130</name>
</gene>
<accession>A0ABP8H369</accession>
<dbReference type="Pfam" id="PF13692">
    <property type="entry name" value="Glyco_trans_1_4"/>
    <property type="match status" value="1"/>
</dbReference>
<dbReference type="Gene3D" id="3.40.50.2000">
    <property type="entry name" value="Glycogen Phosphorylase B"/>
    <property type="match status" value="2"/>
</dbReference>
<reference evidence="3" key="1">
    <citation type="journal article" date="2019" name="Int. J. Syst. Evol. Microbiol.">
        <title>The Global Catalogue of Microorganisms (GCM) 10K type strain sequencing project: providing services to taxonomists for standard genome sequencing and annotation.</title>
        <authorList>
            <consortium name="The Broad Institute Genomics Platform"/>
            <consortium name="The Broad Institute Genome Sequencing Center for Infectious Disease"/>
            <person name="Wu L."/>
            <person name="Ma J."/>
        </authorList>
    </citation>
    <scope>NUCLEOTIDE SEQUENCE [LARGE SCALE GENOMIC DNA]</scope>
    <source>
        <strain evidence="3">JCM 17919</strain>
    </source>
</reference>
<proteinExistence type="predicted"/>
<feature type="domain" description="Glycosyltransferase subfamily 4-like N-terminal" evidence="1">
    <location>
        <begin position="31"/>
        <end position="175"/>
    </location>
</feature>